<organism evidence="1 2">
    <name type="scientific">Dipteronia dyeriana</name>
    <dbReference type="NCBI Taxonomy" id="168575"/>
    <lineage>
        <taxon>Eukaryota</taxon>
        <taxon>Viridiplantae</taxon>
        <taxon>Streptophyta</taxon>
        <taxon>Embryophyta</taxon>
        <taxon>Tracheophyta</taxon>
        <taxon>Spermatophyta</taxon>
        <taxon>Magnoliopsida</taxon>
        <taxon>eudicotyledons</taxon>
        <taxon>Gunneridae</taxon>
        <taxon>Pentapetalae</taxon>
        <taxon>rosids</taxon>
        <taxon>malvids</taxon>
        <taxon>Sapindales</taxon>
        <taxon>Sapindaceae</taxon>
        <taxon>Hippocastanoideae</taxon>
        <taxon>Acereae</taxon>
        <taxon>Dipteronia</taxon>
    </lineage>
</organism>
<comment type="caution">
    <text evidence="1">The sequence shown here is derived from an EMBL/GenBank/DDBJ whole genome shotgun (WGS) entry which is preliminary data.</text>
</comment>
<evidence type="ECO:0000313" key="1">
    <source>
        <dbReference type="EMBL" id="KAK2641625.1"/>
    </source>
</evidence>
<keyword evidence="2" id="KW-1185">Reference proteome</keyword>
<dbReference type="Gene3D" id="3.80.10.10">
    <property type="entry name" value="Ribonuclease Inhibitor"/>
    <property type="match status" value="1"/>
</dbReference>
<name>A0AAD9WTC5_9ROSI</name>
<gene>
    <name evidence="1" type="ORF">Ddye_023388</name>
</gene>
<proteinExistence type="predicted"/>
<reference evidence="1" key="1">
    <citation type="journal article" date="2023" name="Plant J.">
        <title>Genome sequences and population genomics provide insights into the demographic history, inbreeding, and mutation load of two 'living fossil' tree species of Dipteronia.</title>
        <authorList>
            <person name="Feng Y."/>
            <person name="Comes H.P."/>
            <person name="Chen J."/>
            <person name="Zhu S."/>
            <person name="Lu R."/>
            <person name="Zhang X."/>
            <person name="Li P."/>
            <person name="Qiu J."/>
            <person name="Olsen K.M."/>
            <person name="Qiu Y."/>
        </authorList>
    </citation>
    <scope>NUCLEOTIDE SEQUENCE</scope>
    <source>
        <strain evidence="1">KIB01</strain>
    </source>
</reference>
<dbReference type="SUPFAM" id="SSF52058">
    <property type="entry name" value="L domain-like"/>
    <property type="match status" value="1"/>
</dbReference>
<sequence>MNKLYNLQTLILTDCPNLIDLPKDMGNLINHRHLFLSTNCQLEQMPIGMGRLTCLQDLPYFVVGKQSIIGELRNIYAATPKITEHNKSTEHNKYDRCKECQFEQYRPAQGATVGMER</sequence>
<dbReference type="PANTHER" id="PTHR47186:SF25">
    <property type="entry name" value="DISEASE RESISTANCE RPP13-LIKE PROTEIN 1"/>
    <property type="match status" value="1"/>
</dbReference>
<dbReference type="AlphaFoldDB" id="A0AAD9WTC5"/>
<evidence type="ECO:0000313" key="2">
    <source>
        <dbReference type="Proteomes" id="UP001280121"/>
    </source>
</evidence>
<dbReference type="InterPro" id="IPR032675">
    <property type="entry name" value="LRR_dom_sf"/>
</dbReference>
<dbReference type="PANTHER" id="PTHR47186">
    <property type="entry name" value="LEUCINE-RICH REPEAT-CONTAINING PROTEIN 57"/>
    <property type="match status" value="1"/>
</dbReference>
<accession>A0AAD9WTC5</accession>
<dbReference type="Proteomes" id="UP001280121">
    <property type="component" value="Unassembled WGS sequence"/>
</dbReference>
<protein>
    <submittedName>
        <fullName evidence="1">Uncharacterized protein</fullName>
    </submittedName>
</protein>
<dbReference type="EMBL" id="JANJYI010000007">
    <property type="protein sequence ID" value="KAK2641625.1"/>
    <property type="molecule type" value="Genomic_DNA"/>
</dbReference>